<feature type="compositionally biased region" description="Basic and acidic residues" evidence="1">
    <location>
        <begin position="19"/>
        <end position="30"/>
    </location>
</feature>
<keyword evidence="3" id="KW-1185">Reference proteome</keyword>
<comment type="caution">
    <text evidence="2">The sequence shown here is derived from an EMBL/GenBank/DDBJ whole genome shotgun (WGS) entry which is preliminary data.</text>
</comment>
<sequence>MTDERSSENGRVVFNSQRQGERQAEADRHRASAPPGLEHAPHIKARAAPGRPSRLEIAVTKPSGPRLGQHPEGKHLSAAVCRAARGDETVNPPGDAEPGPGGTPINSSPCRACDTRSRLNDSLHHMFLQKMDSGPVGRRWTLGAAPLRLGERGGLCASCGDYVHVFSEVSDETVLPN</sequence>
<dbReference type="AlphaFoldDB" id="A0A4Z2GJY1"/>
<dbReference type="Proteomes" id="UP000314294">
    <property type="component" value="Unassembled WGS sequence"/>
</dbReference>
<evidence type="ECO:0000313" key="3">
    <source>
        <dbReference type="Proteomes" id="UP000314294"/>
    </source>
</evidence>
<organism evidence="2 3">
    <name type="scientific">Liparis tanakae</name>
    <name type="common">Tanaka's snailfish</name>
    <dbReference type="NCBI Taxonomy" id="230148"/>
    <lineage>
        <taxon>Eukaryota</taxon>
        <taxon>Metazoa</taxon>
        <taxon>Chordata</taxon>
        <taxon>Craniata</taxon>
        <taxon>Vertebrata</taxon>
        <taxon>Euteleostomi</taxon>
        <taxon>Actinopterygii</taxon>
        <taxon>Neopterygii</taxon>
        <taxon>Teleostei</taxon>
        <taxon>Neoteleostei</taxon>
        <taxon>Acanthomorphata</taxon>
        <taxon>Eupercaria</taxon>
        <taxon>Perciformes</taxon>
        <taxon>Cottioidei</taxon>
        <taxon>Cottales</taxon>
        <taxon>Liparidae</taxon>
        <taxon>Liparis</taxon>
    </lineage>
</organism>
<protein>
    <submittedName>
        <fullName evidence="2">Uncharacterized protein</fullName>
    </submittedName>
</protein>
<evidence type="ECO:0000313" key="2">
    <source>
        <dbReference type="EMBL" id="TNN53589.1"/>
    </source>
</evidence>
<accession>A0A4Z2GJY1</accession>
<reference evidence="2 3" key="1">
    <citation type="submission" date="2019-03" db="EMBL/GenBank/DDBJ databases">
        <title>First draft genome of Liparis tanakae, snailfish: a comprehensive survey of snailfish specific genes.</title>
        <authorList>
            <person name="Kim W."/>
            <person name="Song I."/>
            <person name="Jeong J.-H."/>
            <person name="Kim D."/>
            <person name="Kim S."/>
            <person name="Ryu S."/>
            <person name="Song J.Y."/>
            <person name="Lee S.K."/>
        </authorList>
    </citation>
    <scope>NUCLEOTIDE SEQUENCE [LARGE SCALE GENOMIC DNA]</scope>
    <source>
        <tissue evidence="2">Muscle</tissue>
    </source>
</reference>
<gene>
    <name evidence="2" type="ORF">EYF80_036163</name>
</gene>
<name>A0A4Z2GJY1_9TELE</name>
<dbReference type="EMBL" id="SRLO01000511">
    <property type="protein sequence ID" value="TNN53589.1"/>
    <property type="molecule type" value="Genomic_DNA"/>
</dbReference>
<evidence type="ECO:0000256" key="1">
    <source>
        <dbReference type="SAM" id="MobiDB-lite"/>
    </source>
</evidence>
<proteinExistence type="predicted"/>
<feature type="region of interest" description="Disordered" evidence="1">
    <location>
        <begin position="1"/>
        <end position="109"/>
    </location>
</feature>